<comment type="pathway">
    <text evidence="5 14">Cofactor biosynthesis; adenosylcobalamin biosynthesis; adenosylcobalamin from cob(II)yrinate a,c-diamide: step 6/7.</text>
</comment>
<reference evidence="16" key="1">
    <citation type="submission" date="2020-01" db="EMBL/GenBank/DDBJ databases">
        <title>Phosphoaccumulans saitamaens gen. nov., sp. nov., a polyphosphate accumulating bacterium isolated from surface river water.</title>
        <authorList>
            <person name="Watanabe K."/>
            <person name="Suda W."/>
        </authorList>
    </citation>
    <scope>NUCLEOTIDE SEQUENCE [LARGE SCALE GENOMIC DNA]</scope>
    <source>
        <strain evidence="16">ICHIAU1</strain>
    </source>
</reference>
<dbReference type="EC" id="2.7.1.156" evidence="14"/>
<dbReference type="SUPFAM" id="SSF52540">
    <property type="entry name" value="P-loop containing nucleoside triphosphate hydrolases"/>
    <property type="match status" value="1"/>
</dbReference>
<gene>
    <name evidence="15" type="primary">cobU</name>
    <name evidence="15" type="ORF">ICHIAU1_04360</name>
</gene>
<evidence type="ECO:0000256" key="8">
    <source>
        <dbReference type="ARBA" id="ARBA00022573"/>
    </source>
</evidence>
<dbReference type="InterPro" id="IPR027417">
    <property type="entry name" value="P-loop_NTPase"/>
</dbReference>
<evidence type="ECO:0000256" key="14">
    <source>
        <dbReference type="PIRNR" id="PIRNR006135"/>
    </source>
</evidence>
<dbReference type="RefSeq" id="WP_162048906.1">
    <property type="nucleotide sequence ID" value="NZ_AP019011.1"/>
</dbReference>
<organism evidence="15 16">
    <name type="scientific">Fluviibacter phosphoraccumulans</name>
    <dbReference type="NCBI Taxonomy" id="1751046"/>
    <lineage>
        <taxon>Bacteria</taxon>
        <taxon>Pseudomonadati</taxon>
        <taxon>Pseudomonadota</taxon>
        <taxon>Betaproteobacteria</taxon>
        <taxon>Rhodocyclales</taxon>
        <taxon>Fluviibacteraceae</taxon>
        <taxon>Fluviibacter</taxon>
    </lineage>
</organism>
<dbReference type="PANTHER" id="PTHR34848">
    <property type="match status" value="1"/>
</dbReference>
<evidence type="ECO:0000256" key="4">
    <source>
        <dbReference type="ARBA" id="ARBA00003889"/>
    </source>
</evidence>
<proteinExistence type="inferred from homology"/>
<keyword evidence="13 14" id="KW-0342">GTP-binding</keyword>
<dbReference type="CDD" id="cd00544">
    <property type="entry name" value="CobU"/>
    <property type="match status" value="1"/>
</dbReference>
<comment type="catalytic activity">
    <reaction evidence="3">
        <text>adenosylcob(III)inamide + GTP = adenosylcob(III)inamide phosphate + GDP + H(+)</text>
        <dbReference type="Rhea" id="RHEA:15765"/>
        <dbReference type="ChEBI" id="CHEBI:2480"/>
        <dbReference type="ChEBI" id="CHEBI:15378"/>
        <dbReference type="ChEBI" id="CHEBI:37565"/>
        <dbReference type="ChEBI" id="CHEBI:58189"/>
        <dbReference type="ChEBI" id="CHEBI:58502"/>
        <dbReference type="EC" id="2.7.1.156"/>
    </reaction>
</comment>
<dbReference type="NCBIfam" id="NF004469">
    <property type="entry name" value="PRK05800.1"/>
    <property type="match status" value="1"/>
</dbReference>
<comment type="pathway">
    <text evidence="6 14">Cofactor biosynthesis; adenosylcobalamin biosynthesis; adenosylcobalamin from cob(II)yrinate a,c-diamide: step 5/7.</text>
</comment>
<dbReference type="GO" id="GO:0043752">
    <property type="term" value="F:adenosylcobinamide kinase activity"/>
    <property type="evidence" value="ECO:0007669"/>
    <property type="project" value="UniProtKB-EC"/>
</dbReference>
<dbReference type="AlphaFoldDB" id="A0A679I701"/>
<comment type="function">
    <text evidence="4 14">Catalyzes ATP-dependent phosphorylation of adenosylcobinamide and addition of GMP to adenosylcobinamide phosphate.</text>
</comment>
<evidence type="ECO:0000256" key="6">
    <source>
        <dbReference type="ARBA" id="ARBA00005159"/>
    </source>
</evidence>
<comment type="catalytic activity">
    <reaction evidence="2 14">
        <text>adenosylcob(III)inamide phosphate + GTP + H(+) = adenosylcob(III)inamide-GDP + diphosphate</text>
        <dbReference type="Rhea" id="RHEA:22712"/>
        <dbReference type="ChEBI" id="CHEBI:15378"/>
        <dbReference type="ChEBI" id="CHEBI:33019"/>
        <dbReference type="ChEBI" id="CHEBI:37565"/>
        <dbReference type="ChEBI" id="CHEBI:58502"/>
        <dbReference type="ChEBI" id="CHEBI:60487"/>
        <dbReference type="EC" id="2.7.7.62"/>
    </reaction>
</comment>
<keyword evidence="12 14" id="KW-0067">ATP-binding</keyword>
<dbReference type="PIRSF" id="PIRSF006135">
    <property type="entry name" value="CobU"/>
    <property type="match status" value="1"/>
</dbReference>
<dbReference type="UniPathway" id="UPA00148">
    <property type="reaction ID" value="UER00236"/>
</dbReference>
<evidence type="ECO:0000256" key="10">
    <source>
        <dbReference type="ARBA" id="ARBA00022741"/>
    </source>
</evidence>
<dbReference type="OrthoDB" id="9788370at2"/>
<dbReference type="EC" id="2.7.7.62" evidence="14"/>
<dbReference type="Pfam" id="PF02283">
    <property type="entry name" value="CobU"/>
    <property type="match status" value="1"/>
</dbReference>
<evidence type="ECO:0000256" key="3">
    <source>
        <dbReference type="ARBA" id="ARBA00001522"/>
    </source>
</evidence>
<evidence type="ECO:0000256" key="5">
    <source>
        <dbReference type="ARBA" id="ARBA00004692"/>
    </source>
</evidence>
<dbReference type="PANTHER" id="PTHR34848:SF1">
    <property type="entry name" value="BIFUNCTIONAL ADENOSYLCOBALAMIN BIOSYNTHESIS PROTEIN COBU"/>
    <property type="match status" value="1"/>
</dbReference>
<dbReference type="Proteomes" id="UP000463961">
    <property type="component" value="Chromosome"/>
</dbReference>
<evidence type="ECO:0000313" key="16">
    <source>
        <dbReference type="Proteomes" id="UP000463961"/>
    </source>
</evidence>
<dbReference type="GO" id="GO:0008820">
    <property type="term" value="F:cobinamide phosphate guanylyltransferase activity"/>
    <property type="evidence" value="ECO:0007669"/>
    <property type="project" value="UniProtKB-UniRule"/>
</dbReference>
<comment type="catalytic activity">
    <reaction evidence="1 14">
        <text>adenosylcob(III)inamide + ATP = adenosylcob(III)inamide phosphate + ADP + H(+)</text>
        <dbReference type="Rhea" id="RHEA:15769"/>
        <dbReference type="ChEBI" id="CHEBI:2480"/>
        <dbReference type="ChEBI" id="CHEBI:15378"/>
        <dbReference type="ChEBI" id="CHEBI:30616"/>
        <dbReference type="ChEBI" id="CHEBI:58502"/>
        <dbReference type="ChEBI" id="CHEBI:456216"/>
        <dbReference type="EC" id="2.7.1.156"/>
    </reaction>
</comment>
<dbReference type="EMBL" id="AP022345">
    <property type="protein sequence ID" value="BBU68153.1"/>
    <property type="molecule type" value="Genomic_DNA"/>
</dbReference>
<evidence type="ECO:0000256" key="9">
    <source>
        <dbReference type="ARBA" id="ARBA00022679"/>
    </source>
</evidence>
<evidence type="ECO:0000256" key="11">
    <source>
        <dbReference type="ARBA" id="ARBA00022777"/>
    </source>
</evidence>
<keyword evidence="8 14" id="KW-0169">Cobalamin biosynthesis</keyword>
<evidence type="ECO:0000313" key="15">
    <source>
        <dbReference type="EMBL" id="BBU68153.1"/>
    </source>
</evidence>
<dbReference type="Gene3D" id="3.40.50.300">
    <property type="entry name" value="P-loop containing nucleotide triphosphate hydrolases"/>
    <property type="match status" value="1"/>
</dbReference>
<accession>A0A679I701</accession>
<dbReference type="InterPro" id="IPR003203">
    <property type="entry name" value="CobU/CobP"/>
</dbReference>
<keyword evidence="10 14" id="KW-0547">Nucleotide-binding</keyword>
<dbReference type="GO" id="GO:0005525">
    <property type="term" value="F:GTP binding"/>
    <property type="evidence" value="ECO:0007669"/>
    <property type="project" value="UniProtKB-UniRule"/>
</dbReference>
<comment type="similarity">
    <text evidence="7 14">Belongs to the CobU/CobP family.</text>
</comment>
<evidence type="ECO:0000256" key="7">
    <source>
        <dbReference type="ARBA" id="ARBA00007490"/>
    </source>
</evidence>
<dbReference type="GO" id="GO:0009236">
    <property type="term" value="P:cobalamin biosynthetic process"/>
    <property type="evidence" value="ECO:0007669"/>
    <property type="project" value="UniProtKB-UniRule"/>
</dbReference>
<dbReference type="GO" id="GO:0005524">
    <property type="term" value="F:ATP binding"/>
    <property type="evidence" value="ECO:0007669"/>
    <property type="project" value="UniProtKB-UniRule"/>
</dbReference>
<keyword evidence="11 14" id="KW-0418">Kinase</keyword>
<protein>
    <recommendedName>
        <fullName evidence="14">Bifunctional adenosylcobalamin biosynthesis protein</fullName>
        <ecNumber evidence="14">2.7.1.156</ecNumber>
        <ecNumber evidence="14">2.7.7.62</ecNumber>
    </recommendedName>
</protein>
<evidence type="ECO:0000256" key="13">
    <source>
        <dbReference type="ARBA" id="ARBA00023134"/>
    </source>
</evidence>
<sequence length="185" mass="20258">MRELILGGARSGKSRLAEQRASDCEQRGMQVIYIATAEALDGEMAERLMHHRANRPAHWLTVEEPVHLAQALKTYAAANRCLLVDCLTLWLSAVLFQGEGGAQLEAGLPLTCPKFWQERQALLDVLPQLPGDIIIVSNEIGSGVVPENRLARRFADEQGRLNQDVAALCERVTLSIAGLPLALRG</sequence>
<evidence type="ECO:0000256" key="2">
    <source>
        <dbReference type="ARBA" id="ARBA00000711"/>
    </source>
</evidence>
<keyword evidence="16" id="KW-1185">Reference proteome</keyword>
<evidence type="ECO:0000256" key="12">
    <source>
        <dbReference type="ARBA" id="ARBA00022840"/>
    </source>
</evidence>
<keyword evidence="9 14" id="KW-0808">Transferase</keyword>
<evidence type="ECO:0000256" key="1">
    <source>
        <dbReference type="ARBA" id="ARBA00000312"/>
    </source>
</evidence>
<name>A0A679I701_9RHOO</name>